<name>A0A844TJZ3_9BRAD</name>
<keyword evidence="2" id="KW-0813">Transport</keyword>
<evidence type="ECO:0000313" key="7">
    <source>
        <dbReference type="Proteomes" id="UP000449969"/>
    </source>
</evidence>
<evidence type="ECO:0000259" key="5">
    <source>
        <dbReference type="SMART" id="SM00062"/>
    </source>
</evidence>
<dbReference type="Gene3D" id="3.40.190.10">
    <property type="entry name" value="Periplasmic binding protein-like II"/>
    <property type="match status" value="2"/>
</dbReference>
<gene>
    <name evidence="6" type="ORF">GPL20_24565</name>
</gene>
<evidence type="ECO:0000256" key="2">
    <source>
        <dbReference type="ARBA" id="ARBA00022448"/>
    </source>
</evidence>
<proteinExistence type="inferred from homology"/>
<feature type="signal peptide" evidence="4">
    <location>
        <begin position="1"/>
        <end position="29"/>
    </location>
</feature>
<feature type="domain" description="Solute-binding protein family 3/N-terminal" evidence="5">
    <location>
        <begin position="43"/>
        <end position="274"/>
    </location>
</feature>
<reference evidence="6 7" key="1">
    <citation type="submission" date="2019-12" db="EMBL/GenBank/DDBJ databases">
        <title>Draft genome sequences Bradyrhizobium cajani AMBPC1010, Bradyrhizobium pachyrhizi AMBPC1040 and Bradyrhizobium yuanmingense ALSPC3051, three plant growth promoting strains isolated from nodules of Cajanus cajan L. in Dominican Republic.</title>
        <authorList>
            <person name="Flores-Felix J.D."/>
            <person name="Araujo J."/>
            <person name="Diaz-Alcantara C."/>
            <person name="Gonzalez-Andres F."/>
            <person name="Velazquez E."/>
        </authorList>
    </citation>
    <scope>NUCLEOTIDE SEQUENCE [LARGE SCALE GENOMIC DNA]</scope>
    <source>
        <strain evidence="6 7">1010</strain>
    </source>
</reference>
<dbReference type="SUPFAM" id="SSF53850">
    <property type="entry name" value="Periplasmic binding protein-like II"/>
    <property type="match status" value="1"/>
</dbReference>
<keyword evidence="3 4" id="KW-0732">Signal</keyword>
<dbReference type="InterPro" id="IPR051455">
    <property type="entry name" value="Bact_solute-bind_prot3"/>
</dbReference>
<evidence type="ECO:0000313" key="6">
    <source>
        <dbReference type="EMBL" id="MVT76184.1"/>
    </source>
</evidence>
<dbReference type="GO" id="GO:0006865">
    <property type="term" value="P:amino acid transport"/>
    <property type="evidence" value="ECO:0007669"/>
    <property type="project" value="TreeGrafter"/>
</dbReference>
<dbReference type="InterPro" id="IPR001638">
    <property type="entry name" value="Solute-binding_3/MltF_N"/>
</dbReference>
<organism evidence="6 7">
    <name type="scientific">Bradyrhizobium cajani</name>
    <dbReference type="NCBI Taxonomy" id="1928661"/>
    <lineage>
        <taxon>Bacteria</taxon>
        <taxon>Pseudomonadati</taxon>
        <taxon>Pseudomonadota</taxon>
        <taxon>Alphaproteobacteria</taxon>
        <taxon>Hyphomicrobiales</taxon>
        <taxon>Nitrobacteraceae</taxon>
        <taxon>Bradyrhizobium</taxon>
    </lineage>
</organism>
<feature type="chain" id="PRO_5032740850" evidence="4">
    <location>
        <begin position="30"/>
        <end position="302"/>
    </location>
</feature>
<dbReference type="Proteomes" id="UP000449969">
    <property type="component" value="Unassembled WGS sequence"/>
</dbReference>
<dbReference type="GO" id="GO:0005576">
    <property type="term" value="C:extracellular region"/>
    <property type="evidence" value="ECO:0007669"/>
    <property type="project" value="TreeGrafter"/>
</dbReference>
<sequence>MKKLVQVLGLLPGLLVSGLLAVSPTPSAAADSPTLDKIKSSGAITIGYREASIPFSYLGPDQKPVGFSLDLCAAIVDRIKEALKLPNVKVNYTPVNSSNRIPLIQSGTVDIECGGTANDRKRQEQVSFSVATFVSQPRWLVKADGPKTAADLKGKTVVVTQGSNAVGFAQGVNAKEQLGFNIVQAKDHAESFLMLTTGRASAFMEDDILLAGLKAAAPNPNALTFLPEGYAKIYYGLMFTKGDAGFKALVDDVLSKQMASGQFEKTYVKWFNSPIPPKGENLAFPLSETLKDRIAHPSDAVD</sequence>
<dbReference type="Pfam" id="PF00497">
    <property type="entry name" value="SBP_bac_3"/>
    <property type="match status" value="1"/>
</dbReference>
<dbReference type="RefSeq" id="WP_157332418.1">
    <property type="nucleotide sequence ID" value="NZ_JANADL010000006.1"/>
</dbReference>
<comment type="similarity">
    <text evidence="1">Belongs to the bacterial solute-binding protein 3 family.</text>
</comment>
<dbReference type="SMART" id="SM00062">
    <property type="entry name" value="PBPb"/>
    <property type="match status" value="1"/>
</dbReference>
<comment type="caution">
    <text evidence="6">The sequence shown here is derived from an EMBL/GenBank/DDBJ whole genome shotgun (WGS) entry which is preliminary data.</text>
</comment>
<dbReference type="OrthoDB" id="7240770at2"/>
<dbReference type="CDD" id="cd13688">
    <property type="entry name" value="PBP2_GltI_DEBP"/>
    <property type="match status" value="1"/>
</dbReference>
<dbReference type="PANTHER" id="PTHR30085">
    <property type="entry name" value="AMINO ACID ABC TRANSPORTER PERMEASE"/>
    <property type="match status" value="1"/>
</dbReference>
<accession>A0A844TJZ3</accession>
<keyword evidence="7" id="KW-1185">Reference proteome</keyword>
<evidence type="ECO:0000256" key="4">
    <source>
        <dbReference type="SAM" id="SignalP"/>
    </source>
</evidence>
<dbReference type="EMBL" id="WQNE01000022">
    <property type="protein sequence ID" value="MVT76184.1"/>
    <property type="molecule type" value="Genomic_DNA"/>
</dbReference>
<dbReference type="AlphaFoldDB" id="A0A844TJZ3"/>
<dbReference type="GO" id="GO:0030288">
    <property type="term" value="C:outer membrane-bounded periplasmic space"/>
    <property type="evidence" value="ECO:0007669"/>
    <property type="project" value="TreeGrafter"/>
</dbReference>
<evidence type="ECO:0000256" key="1">
    <source>
        <dbReference type="ARBA" id="ARBA00010333"/>
    </source>
</evidence>
<evidence type="ECO:0000256" key="3">
    <source>
        <dbReference type="ARBA" id="ARBA00022729"/>
    </source>
</evidence>
<dbReference type="PANTHER" id="PTHR30085:SF2">
    <property type="entry name" value="GLUTAMATE_ASPARTATE IMPORT SOLUTE-BINDING PROTEIN"/>
    <property type="match status" value="1"/>
</dbReference>
<protein>
    <submittedName>
        <fullName evidence="6">Transporter substrate-binding domain-containing protein</fullName>
    </submittedName>
</protein>